<gene>
    <name evidence="1" type="ORF">DFR29_1434</name>
</gene>
<dbReference type="Proteomes" id="UP000295293">
    <property type="component" value="Unassembled WGS sequence"/>
</dbReference>
<reference evidence="1 2" key="1">
    <citation type="submission" date="2019-03" db="EMBL/GenBank/DDBJ databases">
        <title>Genomic Encyclopedia of Type Strains, Phase IV (KMG-IV): sequencing the most valuable type-strain genomes for metagenomic binning, comparative biology and taxonomic classification.</title>
        <authorList>
            <person name="Goeker M."/>
        </authorList>
    </citation>
    <scope>NUCLEOTIDE SEQUENCE [LARGE SCALE GENOMIC DNA]</scope>
    <source>
        <strain evidence="1 2">DSM 21667</strain>
    </source>
</reference>
<comment type="caution">
    <text evidence="1">The sequence shown here is derived from an EMBL/GenBank/DDBJ whole genome shotgun (WGS) entry which is preliminary data.</text>
</comment>
<protein>
    <submittedName>
        <fullName evidence="1">SUKH superfamily protein</fullName>
    </submittedName>
</protein>
<keyword evidence="2" id="KW-1185">Reference proteome</keyword>
<dbReference type="Gene3D" id="3.40.1580.10">
    <property type="entry name" value="SMI1/KNR4-like"/>
    <property type="match status" value="1"/>
</dbReference>
<dbReference type="AlphaFoldDB" id="A0A4R6YEV8"/>
<accession>A0A4R6YEV8</accession>
<dbReference type="Pfam" id="PF14567">
    <property type="entry name" value="SUKH_5"/>
    <property type="match status" value="1"/>
</dbReference>
<dbReference type="SUPFAM" id="SSF160631">
    <property type="entry name" value="SMI1/KNR4-like"/>
    <property type="match status" value="1"/>
</dbReference>
<sequence length="145" mass="16333">MITSIKEYLRDNLDADDYRIGGTADPGQIASAESMLGVRFPDDYQHFLAEVGWIEVYNSYWFGVPADLEAGEGSVVRMTHYARQNWNLPGELFVIFSSDDQVLWCLDGSRRVPESRVVAFDTRQRKLTGSVADSFGEALVAFLQE</sequence>
<dbReference type="EMBL" id="SNZH01000043">
    <property type="protein sequence ID" value="TDR34786.1"/>
    <property type="molecule type" value="Genomic_DNA"/>
</dbReference>
<organism evidence="1 2">
    <name type="scientific">Tahibacter aquaticus</name>
    <dbReference type="NCBI Taxonomy" id="520092"/>
    <lineage>
        <taxon>Bacteria</taxon>
        <taxon>Pseudomonadati</taxon>
        <taxon>Pseudomonadota</taxon>
        <taxon>Gammaproteobacteria</taxon>
        <taxon>Lysobacterales</taxon>
        <taxon>Rhodanobacteraceae</taxon>
        <taxon>Tahibacter</taxon>
    </lineage>
</organism>
<dbReference type="RefSeq" id="WP_166654423.1">
    <property type="nucleotide sequence ID" value="NZ_SNZH01000043.1"/>
</dbReference>
<evidence type="ECO:0000313" key="1">
    <source>
        <dbReference type="EMBL" id="TDR34786.1"/>
    </source>
</evidence>
<name>A0A4R6YEV8_9GAMM</name>
<dbReference type="InterPro" id="IPR037883">
    <property type="entry name" value="Knr4/Smi1-like_sf"/>
</dbReference>
<evidence type="ECO:0000313" key="2">
    <source>
        <dbReference type="Proteomes" id="UP000295293"/>
    </source>
</evidence>
<proteinExistence type="predicted"/>